<dbReference type="Proteomes" id="UP000298324">
    <property type="component" value="Unassembled WGS sequence"/>
</dbReference>
<reference evidence="4 5" key="1">
    <citation type="journal article" date="2018" name="Environ. Microbiol.">
        <title>Novel energy conservation strategies and behaviour of Pelotomaculum schinkii driving syntrophic propionate catabolism.</title>
        <authorList>
            <person name="Hidalgo-Ahumada C.A.P."/>
            <person name="Nobu M.K."/>
            <person name="Narihiro T."/>
            <person name="Tamaki H."/>
            <person name="Liu W.T."/>
            <person name="Kamagata Y."/>
            <person name="Stams A.J.M."/>
            <person name="Imachi H."/>
            <person name="Sousa D.Z."/>
        </authorList>
    </citation>
    <scope>NUCLEOTIDE SEQUENCE [LARGE SCALE GENOMIC DNA]</scope>
    <source>
        <strain evidence="4 5">HH</strain>
    </source>
</reference>
<sequence>MQLSPARENQVSQAVLVTEIQVGIAELKVAGHPDRLITFSLGSCVGVSLYDPFTRVGGLIHIMLPDSTQFNTVTKPAKFADLGIPLLLSEIRRYGARSANLQAKLAGGAQMFSGSNEKFELNIGMRNATMARQTLKKLGIKILAAELGGNRGRTMILDTVSGQVFIRTAGSQLKVI</sequence>
<dbReference type="EMBL" id="QFGA01000003">
    <property type="protein sequence ID" value="TEB04957.1"/>
    <property type="molecule type" value="Genomic_DNA"/>
</dbReference>
<protein>
    <recommendedName>
        <fullName evidence="3">Probable chemoreceptor glutamine deamidase CheD</fullName>
        <ecNumber evidence="3">3.5.1.44</ecNumber>
    </recommendedName>
</protein>
<keyword evidence="2 3" id="KW-0378">Hydrolase</keyword>
<dbReference type="HAMAP" id="MF_01440">
    <property type="entry name" value="CheD"/>
    <property type="match status" value="1"/>
</dbReference>
<dbReference type="PANTHER" id="PTHR35147">
    <property type="entry name" value="CHEMORECEPTOR GLUTAMINE DEAMIDASE CHED-RELATED"/>
    <property type="match status" value="1"/>
</dbReference>
<dbReference type="InterPro" id="IPR038592">
    <property type="entry name" value="CheD-like_sf"/>
</dbReference>
<dbReference type="AlphaFoldDB" id="A0A4Y7R858"/>
<dbReference type="PANTHER" id="PTHR35147:SF1">
    <property type="entry name" value="CHEMORECEPTOR GLUTAMINE DEAMIDASE CHED-RELATED"/>
    <property type="match status" value="1"/>
</dbReference>
<keyword evidence="5" id="KW-1185">Reference proteome</keyword>
<dbReference type="SUPFAM" id="SSF64438">
    <property type="entry name" value="CNF1/YfiH-like putative cysteine hydrolases"/>
    <property type="match status" value="1"/>
</dbReference>
<name>A0A4Y7R858_9FIRM</name>
<dbReference type="GO" id="GO:0006935">
    <property type="term" value="P:chemotaxis"/>
    <property type="evidence" value="ECO:0007669"/>
    <property type="project" value="UniProtKB-UniRule"/>
</dbReference>
<evidence type="ECO:0000256" key="2">
    <source>
        <dbReference type="ARBA" id="ARBA00022801"/>
    </source>
</evidence>
<dbReference type="GO" id="GO:0050568">
    <property type="term" value="F:protein-glutamine glutaminase activity"/>
    <property type="evidence" value="ECO:0007669"/>
    <property type="project" value="UniProtKB-UniRule"/>
</dbReference>
<evidence type="ECO:0000256" key="3">
    <source>
        <dbReference type="HAMAP-Rule" id="MF_01440"/>
    </source>
</evidence>
<proteinExistence type="inferred from homology"/>
<gene>
    <name evidence="3 4" type="primary">cheD</name>
    <name evidence="4" type="ORF">Psch_03720</name>
</gene>
<comment type="caution">
    <text evidence="4">The sequence shown here is derived from an EMBL/GenBank/DDBJ whole genome shotgun (WGS) entry which is preliminary data.</text>
</comment>
<dbReference type="CDD" id="cd16352">
    <property type="entry name" value="CheD"/>
    <property type="match status" value="1"/>
</dbReference>
<comment type="similarity">
    <text evidence="3">Belongs to the CheD family.</text>
</comment>
<evidence type="ECO:0000313" key="5">
    <source>
        <dbReference type="Proteomes" id="UP000298324"/>
    </source>
</evidence>
<organism evidence="4 5">
    <name type="scientific">Pelotomaculum schinkii</name>
    <dbReference type="NCBI Taxonomy" id="78350"/>
    <lineage>
        <taxon>Bacteria</taxon>
        <taxon>Bacillati</taxon>
        <taxon>Bacillota</taxon>
        <taxon>Clostridia</taxon>
        <taxon>Eubacteriales</taxon>
        <taxon>Desulfotomaculaceae</taxon>
        <taxon>Pelotomaculum</taxon>
    </lineage>
</organism>
<dbReference type="Pfam" id="PF03975">
    <property type="entry name" value="CheD"/>
    <property type="match status" value="1"/>
</dbReference>
<dbReference type="InterPro" id="IPR005659">
    <property type="entry name" value="Chemorcpt_Glu_NH3ase_CheD"/>
</dbReference>
<comment type="function">
    <text evidence="3">Probably deamidates glutamine residues to glutamate on methyl-accepting chemotaxis receptors (MCPs), playing an important role in chemotaxis.</text>
</comment>
<dbReference type="RefSeq" id="WP_190259241.1">
    <property type="nucleotide sequence ID" value="NZ_QFGA01000003.1"/>
</dbReference>
<dbReference type="Gene3D" id="3.30.1330.200">
    <property type="match status" value="1"/>
</dbReference>
<comment type="catalytic activity">
    <reaction evidence="3">
        <text>L-glutaminyl-[protein] + H2O = L-glutamyl-[protein] + NH4(+)</text>
        <dbReference type="Rhea" id="RHEA:16441"/>
        <dbReference type="Rhea" id="RHEA-COMP:10207"/>
        <dbReference type="Rhea" id="RHEA-COMP:10208"/>
        <dbReference type="ChEBI" id="CHEBI:15377"/>
        <dbReference type="ChEBI" id="CHEBI:28938"/>
        <dbReference type="ChEBI" id="CHEBI:29973"/>
        <dbReference type="ChEBI" id="CHEBI:30011"/>
        <dbReference type="EC" id="3.5.1.44"/>
    </reaction>
</comment>
<dbReference type="InterPro" id="IPR011324">
    <property type="entry name" value="Cytotoxic_necrot_fac-like_cat"/>
</dbReference>
<keyword evidence="4" id="KW-0675">Receptor</keyword>
<accession>A0A4Y7R858</accession>
<keyword evidence="1 3" id="KW-0145">Chemotaxis</keyword>
<dbReference type="EC" id="3.5.1.44" evidence="3"/>
<evidence type="ECO:0000313" key="4">
    <source>
        <dbReference type="EMBL" id="TEB04957.1"/>
    </source>
</evidence>
<evidence type="ECO:0000256" key="1">
    <source>
        <dbReference type="ARBA" id="ARBA00022500"/>
    </source>
</evidence>